<comment type="similarity">
    <text evidence="5">Belongs to the CbiD family.</text>
</comment>
<sequence length="395" mass="42010">MTVDDNDNAHKENDDDLELAEQEQELPAEVEEKKKKGILRTGYTTGTTATAATKAALLALVNGKPVEQVTVSLPKGRTATLEIAWTKIEGDKTTCAAIKDGGDDPDVTHGAEICSTVSLIDDNPGMIDIDGGIGVGRVTKPGLGLEMGKAAINPTPMKMLLQAVDEVAHEQLKTKGVKVVIWVPMGKELATKTDNPRLGIVGGISILGTTGIVLPYSTASFAAAIRQSLDVAIAMGADTAVLTTGGRSEDFAKTLFPDLPEHSFIQMGDFAGYSVTQCATKHIKKAIIAGFIGKLTKMAMGIKQTHVRGHHVSLDFMAGLAEQCGAPASVVAEIRQANTARHAGEIVAKNNVHGFFDLLCKKVYEQMRDHSKGQLALEIVMFDFDGKILARYSSS</sequence>
<dbReference type="SUPFAM" id="SSF111342">
    <property type="entry name" value="CbiD-like"/>
    <property type="match status" value="1"/>
</dbReference>
<dbReference type="InterPro" id="IPR002748">
    <property type="entry name" value="CbiD"/>
</dbReference>
<keyword evidence="1 5" id="KW-0169">Cobalamin biosynthesis</keyword>
<dbReference type="PIRSF" id="PIRSF026782">
    <property type="entry name" value="CbiD"/>
    <property type="match status" value="1"/>
</dbReference>
<protein>
    <recommendedName>
        <fullName evidence="5">Cobalt-precorrin-5B C(1)-methyltransferase</fullName>
        <ecNumber evidence="5">2.1.1.195</ecNumber>
    </recommendedName>
    <alternativeName>
        <fullName evidence="5">Cobalt-precorrin-6A synthase</fullName>
    </alternativeName>
</protein>
<comment type="function">
    <text evidence="5">Catalyzes the methylation of C-1 in cobalt-precorrin-5B to form cobalt-precorrin-6A.</text>
</comment>
<dbReference type="KEGG" id="nev:NTE_01728"/>
<dbReference type="PANTHER" id="PTHR35863">
    <property type="entry name" value="COBALT-PRECORRIN-5B C(1)-METHYLTRANSFERASE"/>
    <property type="match status" value="1"/>
</dbReference>
<dbReference type="eggNOG" id="arCOG04383">
    <property type="taxonomic scope" value="Archaea"/>
</dbReference>
<feature type="region of interest" description="Disordered" evidence="6">
    <location>
        <begin position="1"/>
        <end position="33"/>
    </location>
</feature>
<dbReference type="InterPro" id="IPR036074">
    <property type="entry name" value="CbiD_sf"/>
</dbReference>
<evidence type="ECO:0000256" key="6">
    <source>
        <dbReference type="SAM" id="MobiDB-lite"/>
    </source>
</evidence>
<dbReference type="AlphaFoldDB" id="A0A075MWY4"/>
<dbReference type="NCBIfam" id="NF000849">
    <property type="entry name" value="PRK00075.1-1"/>
    <property type="match status" value="1"/>
</dbReference>
<dbReference type="EMBL" id="CP007174">
    <property type="protein sequence ID" value="AIF83789.1"/>
    <property type="molecule type" value="Genomic_DNA"/>
</dbReference>
<evidence type="ECO:0000256" key="2">
    <source>
        <dbReference type="ARBA" id="ARBA00022603"/>
    </source>
</evidence>
<name>A0A075MWY4_9ARCH</name>
<dbReference type="Pfam" id="PF01888">
    <property type="entry name" value="CbiD"/>
    <property type="match status" value="1"/>
</dbReference>
<evidence type="ECO:0000256" key="4">
    <source>
        <dbReference type="ARBA" id="ARBA00022691"/>
    </source>
</evidence>
<keyword evidence="8" id="KW-1185">Reference proteome</keyword>
<evidence type="ECO:0000256" key="3">
    <source>
        <dbReference type="ARBA" id="ARBA00022679"/>
    </source>
</evidence>
<keyword evidence="4 5" id="KW-0949">S-adenosyl-L-methionine</keyword>
<evidence type="ECO:0000313" key="7">
    <source>
        <dbReference type="EMBL" id="AIF83789.1"/>
    </source>
</evidence>
<reference evidence="7 8" key="1">
    <citation type="journal article" date="2014" name="PLoS ONE">
        <title>Genome Sequence of Candidatus Nitrososphaera evergladensis from Group I.1b Enriched from Everglades Soil Reveals Novel Genomic Features of the Ammonia-Oxidizing Archaea.</title>
        <authorList>
            <person name="Zhalnina K.V."/>
            <person name="Dias R."/>
            <person name="Leonard M.T."/>
            <person name="Dorr de Quadros P."/>
            <person name="Camargo F.A."/>
            <person name="Drew J.C."/>
            <person name="Farmerie W.G."/>
            <person name="Daroub S.H."/>
            <person name="Triplett E.W."/>
        </authorList>
    </citation>
    <scope>NUCLEOTIDE SEQUENCE [LARGE SCALE GENOMIC DNA]</scope>
    <source>
        <strain evidence="7 8">SR1</strain>
    </source>
</reference>
<dbReference type="GO" id="GO:0019251">
    <property type="term" value="P:anaerobic cobalamin biosynthetic process"/>
    <property type="evidence" value="ECO:0007669"/>
    <property type="project" value="UniProtKB-UniRule"/>
</dbReference>
<keyword evidence="3 5" id="KW-0808">Transferase</keyword>
<dbReference type="PANTHER" id="PTHR35863:SF1">
    <property type="entry name" value="COBALT-PRECORRIN-5B C(1)-METHYLTRANSFERASE"/>
    <property type="match status" value="1"/>
</dbReference>
<feature type="compositionally biased region" description="Acidic residues" evidence="6">
    <location>
        <begin position="14"/>
        <end position="29"/>
    </location>
</feature>
<dbReference type="STRING" id="1459636.NTE_01728"/>
<dbReference type="Gene3D" id="3.30.2110.10">
    <property type="entry name" value="CbiD-like"/>
    <property type="match status" value="1"/>
</dbReference>
<dbReference type="NCBIfam" id="TIGR00312">
    <property type="entry name" value="cbiD"/>
    <property type="match status" value="1"/>
</dbReference>
<dbReference type="UniPathway" id="UPA00148">
    <property type="reaction ID" value="UER00227"/>
</dbReference>
<comment type="pathway">
    <text evidence="5">Cofactor biosynthesis; adenosylcobalamin biosynthesis; cob(II)yrinate a,c-diamide from sirohydrochlorin (anaerobic route): step 6/10.</text>
</comment>
<dbReference type="HOGENOM" id="CLU_041273_0_0_2"/>
<organism evidence="7 8">
    <name type="scientific">Candidatus Nitrososphaera evergladensis SR1</name>
    <dbReference type="NCBI Taxonomy" id="1459636"/>
    <lineage>
        <taxon>Archaea</taxon>
        <taxon>Nitrososphaerota</taxon>
        <taxon>Nitrososphaeria</taxon>
        <taxon>Nitrososphaerales</taxon>
        <taxon>Nitrososphaeraceae</taxon>
        <taxon>Nitrososphaera</taxon>
    </lineage>
</organism>
<dbReference type="EC" id="2.1.1.195" evidence="5"/>
<accession>A0A075MWY4</accession>
<proteinExistence type="inferred from homology"/>
<gene>
    <name evidence="5" type="primary">cbiD</name>
    <name evidence="7" type="ORF">NTE_01728</name>
</gene>
<dbReference type="Proteomes" id="UP000028194">
    <property type="component" value="Chromosome"/>
</dbReference>
<keyword evidence="2 5" id="KW-0489">Methyltransferase</keyword>
<evidence type="ECO:0000256" key="5">
    <source>
        <dbReference type="HAMAP-Rule" id="MF_00787"/>
    </source>
</evidence>
<dbReference type="GO" id="GO:0032259">
    <property type="term" value="P:methylation"/>
    <property type="evidence" value="ECO:0007669"/>
    <property type="project" value="UniProtKB-KW"/>
</dbReference>
<dbReference type="HAMAP" id="MF_00787">
    <property type="entry name" value="CbiD"/>
    <property type="match status" value="1"/>
</dbReference>
<dbReference type="GO" id="GO:0043780">
    <property type="term" value="F:cobalt-precorrin-5B C1-methyltransferase activity"/>
    <property type="evidence" value="ECO:0007669"/>
    <property type="project" value="RHEA"/>
</dbReference>
<evidence type="ECO:0000256" key="1">
    <source>
        <dbReference type="ARBA" id="ARBA00022573"/>
    </source>
</evidence>
<evidence type="ECO:0000313" key="8">
    <source>
        <dbReference type="Proteomes" id="UP000028194"/>
    </source>
</evidence>
<comment type="catalytic activity">
    <reaction evidence="5">
        <text>Co-precorrin-5B + S-adenosyl-L-methionine = Co-precorrin-6A + S-adenosyl-L-homocysteine</text>
        <dbReference type="Rhea" id="RHEA:26285"/>
        <dbReference type="ChEBI" id="CHEBI:57856"/>
        <dbReference type="ChEBI" id="CHEBI:59789"/>
        <dbReference type="ChEBI" id="CHEBI:60063"/>
        <dbReference type="ChEBI" id="CHEBI:60064"/>
        <dbReference type="EC" id="2.1.1.195"/>
    </reaction>
</comment>